<dbReference type="Pfam" id="PF00296">
    <property type="entry name" value="Bac_luciferase"/>
    <property type="match status" value="1"/>
</dbReference>
<dbReference type="OrthoDB" id="7816697at2"/>
<dbReference type="InterPro" id="IPR011251">
    <property type="entry name" value="Luciferase-like_dom"/>
</dbReference>
<dbReference type="Proteomes" id="UP000309133">
    <property type="component" value="Unassembled WGS sequence"/>
</dbReference>
<dbReference type="PANTHER" id="PTHR43244">
    <property type="match status" value="1"/>
</dbReference>
<organism evidence="3 4">
    <name type="scientific">Naasia lichenicola</name>
    <dbReference type="NCBI Taxonomy" id="2565933"/>
    <lineage>
        <taxon>Bacteria</taxon>
        <taxon>Bacillati</taxon>
        <taxon>Actinomycetota</taxon>
        <taxon>Actinomycetes</taxon>
        <taxon>Micrococcales</taxon>
        <taxon>Microbacteriaceae</taxon>
        <taxon>Naasia</taxon>
    </lineage>
</organism>
<dbReference type="GO" id="GO:0016705">
    <property type="term" value="F:oxidoreductase activity, acting on paired donors, with incorporation or reduction of molecular oxygen"/>
    <property type="evidence" value="ECO:0007669"/>
    <property type="project" value="InterPro"/>
</dbReference>
<dbReference type="RefSeq" id="WP_136426886.1">
    <property type="nucleotide sequence ID" value="NZ_SSSM01000003.1"/>
</dbReference>
<evidence type="ECO:0000313" key="4">
    <source>
        <dbReference type="Proteomes" id="UP000309133"/>
    </source>
</evidence>
<dbReference type="SUPFAM" id="SSF51679">
    <property type="entry name" value="Bacterial luciferase-like"/>
    <property type="match status" value="1"/>
</dbReference>
<dbReference type="InterPro" id="IPR050564">
    <property type="entry name" value="F420-G6PD/mer"/>
</dbReference>
<dbReference type="InterPro" id="IPR036661">
    <property type="entry name" value="Luciferase-like_sf"/>
</dbReference>
<comment type="caution">
    <text evidence="3">The sequence shown here is derived from an EMBL/GenBank/DDBJ whole genome shotgun (WGS) entry which is preliminary data.</text>
</comment>
<dbReference type="AlphaFoldDB" id="A0A4S4FQS3"/>
<feature type="domain" description="Luciferase-like" evidence="2">
    <location>
        <begin position="8"/>
        <end position="309"/>
    </location>
</feature>
<evidence type="ECO:0000259" key="2">
    <source>
        <dbReference type="Pfam" id="PF00296"/>
    </source>
</evidence>
<dbReference type="CDD" id="cd01097">
    <property type="entry name" value="Tetrahydromethanopterin_reductase"/>
    <property type="match status" value="1"/>
</dbReference>
<keyword evidence="4" id="KW-1185">Reference proteome</keyword>
<evidence type="ECO:0000256" key="1">
    <source>
        <dbReference type="ARBA" id="ARBA00023002"/>
    </source>
</evidence>
<sequence>MDFGAVLQTNPPASRTVALAKLAETHGFSHVWTFDSHLLWQEPYVIYSAILAETRKVKVGPFVTNPATRDWTVTASVFATLNEMYGNRTICGIGRGDSAVRVTNGAPTTLKALRESIHVIRELANSRSVEYNGATLQFPWSVGSELDVWVAAYGPLALKLTGEVGDGFILQLADLDIAEWMITTVRNAAVNVGRDPDSIKFCVAAPMYITDGTEAGLAHARDQSRWFGGMVGNHVADIVSKYGTDGSVPAALTDYIAGREAYDYNEHGRAGNSHTTFVPDEIVDRFCILGTAEQHIEKLEKLKALGVDQFAGYLQHDNKEETLRVYGETVIPAMRDVIVAKA</sequence>
<protein>
    <submittedName>
        <fullName evidence="3">TIGR03842 family LLM class F420-dependent oxidoreductase</fullName>
    </submittedName>
</protein>
<name>A0A4S4FQS3_9MICO</name>
<dbReference type="NCBIfam" id="TIGR03842">
    <property type="entry name" value="F420_CPS_4043"/>
    <property type="match status" value="1"/>
</dbReference>
<dbReference type="Gene3D" id="3.20.20.30">
    <property type="entry name" value="Luciferase-like domain"/>
    <property type="match status" value="1"/>
</dbReference>
<proteinExistence type="predicted"/>
<dbReference type="EMBL" id="SSSM01000003">
    <property type="protein sequence ID" value="THG31766.1"/>
    <property type="molecule type" value="Genomic_DNA"/>
</dbReference>
<dbReference type="PANTHER" id="PTHR43244:SF1">
    <property type="entry name" value="5,10-METHYLENETETRAHYDROMETHANOPTERIN REDUCTASE"/>
    <property type="match status" value="1"/>
</dbReference>
<accession>A0A4S4FQS3</accession>
<evidence type="ECO:0000313" key="3">
    <source>
        <dbReference type="EMBL" id="THG31766.1"/>
    </source>
</evidence>
<dbReference type="InterPro" id="IPR022315">
    <property type="entry name" value="F420_OxRdatse_CPS4043_pred"/>
</dbReference>
<reference evidence="3 4" key="1">
    <citation type="submission" date="2019-04" db="EMBL/GenBank/DDBJ databases">
        <authorList>
            <person name="Jiang L."/>
        </authorList>
    </citation>
    <scope>NUCLEOTIDE SEQUENCE [LARGE SCALE GENOMIC DNA]</scope>
    <source>
        <strain evidence="3 4">YIM 131853</strain>
    </source>
</reference>
<keyword evidence="1" id="KW-0560">Oxidoreductase</keyword>
<gene>
    <name evidence="3" type="ORF">E6C64_06830</name>
</gene>